<organism evidence="5 6">
    <name type="scientific">Actinomortierella ambigua</name>
    <dbReference type="NCBI Taxonomy" id="1343610"/>
    <lineage>
        <taxon>Eukaryota</taxon>
        <taxon>Fungi</taxon>
        <taxon>Fungi incertae sedis</taxon>
        <taxon>Mucoromycota</taxon>
        <taxon>Mortierellomycotina</taxon>
        <taxon>Mortierellomycetes</taxon>
        <taxon>Mortierellales</taxon>
        <taxon>Mortierellaceae</taxon>
        <taxon>Actinomortierella</taxon>
    </lineage>
</organism>
<dbReference type="InterPro" id="IPR011009">
    <property type="entry name" value="Kinase-like_dom_sf"/>
</dbReference>
<proteinExistence type="predicted"/>
<dbReference type="SUPFAM" id="SSF56112">
    <property type="entry name" value="Protein kinase-like (PK-like)"/>
    <property type="match status" value="1"/>
</dbReference>
<dbReference type="InterPro" id="IPR008266">
    <property type="entry name" value="Tyr_kinase_AS"/>
</dbReference>
<dbReference type="SMART" id="SM00671">
    <property type="entry name" value="SEL1"/>
    <property type="match status" value="2"/>
</dbReference>
<name>A0A9P6PQ38_9FUNG</name>
<dbReference type="InterPro" id="IPR011990">
    <property type="entry name" value="TPR-like_helical_dom_sf"/>
</dbReference>
<evidence type="ECO:0000313" key="5">
    <source>
        <dbReference type="EMBL" id="KAG0250107.1"/>
    </source>
</evidence>
<evidence type="ECO:0000259" key="4">
    <source>
        <dbReference type="PROSITE" id="PS50011"/>
    </source>
</evidence>
<dbReference type="InterPro" id="IPR006597">
    <property type="entry name" value="Sel1-like"/>
</dbReference>
<dbReference type="PROSITE" id="PS50011">
    <property type="entry name" value="PROTEIN_KINASE_DOM"/>
    <property type="match status" value="1"/>
</dbReference>
<dbReference type="PANTHER" id="PTHR44329:SF298">
    <property type="entry name" value="MIXED LINEAGE KINASE DOMAIN-LIKE PROTEIN"/>
    <property type="match status" value="1"/>
</dbReference>
<accession>A0A9P6PQ38</accession>
<dbReference type="GO" id="GO:0005524">
    <property type="term" value="F:ATP binding"/>
    <property type="evidence" value="ECO:0007669"/>
    <property type="project" value="UniProtKB-KW"/>
</dbReference>
<dbReference type="AlphaFoldDB" id="A0A9P6PQ38"/>
<feature type="region of interest" description="Disordered" evidence="3">
    <location>
        <begin position="269"/>
        <end position="289"/>
    </location>
</feature>
<dbReference type="EMBL" id="JAAAJB010000896">
    <property type="protein sequence ID" value="KAG0250107.1"/>
    <property type="molecule type" value="Genomic_DNA"/>
</dbReference>
<evidence type="ECO:0000313" key="6">
    <source>
        <dbReference type="Proteomes" id="UP000807716"/>
    </source>
</evidence>
<dbReference type="GO" id="GO:0004713">
    <property type="term" value="F:protein tyrosine kinase activity"/>
    <property type="evidence" value="ECO:0007669"/>
    <property type="project" value="InterPro"/>
</dbReference>
<feature type="region of interest" description="Disordered" evidence="3">
    <location>
        <begin position="1"/>
        <end position="59"/>
    </location>
</feature>
<dbReference type="InterPro" id="IPR020635">
    <property type="entry name" value="Tyr_kinase_cat_dom"/>
</dbReference>
<dbReference type="OrthoDB" id="3269467at2759"/>
<dbReference type="Pfam" id="PF07714">
    <property type="entry name" value="PK_Tyr_Ser-Thr"/>
    <property type="match status" value="1"/>
</dbReference>
<reference evidence="5" key="1">
    <citation type="journal article" date="2020" name="Fungal Divers.">
        <title>Resolving the Mortierellaceae phylogeny through synthesis of multi-gene phylogenetics and phylogenomics.</title>
        <authorList>
            <person name="Vandepol N."/>
            <person name="Liber J."/>
            <person name="Desiro A."/>
            <person name="Na H."/>
            <person name="Kennedy M."/>
            <person name="Barry K."/>
            <person name="Grigoriev I.V."/>
            <person name="Miller A.N."/>
            <person name="O'Donnell K."/>
            <person name="Stajich J.E."/>
            <person name="Bonito G."/>
        </authorList>
    </citation>
    <scope>NUCLEOTIDE SEQUENCE</scope>
    <source>
        <strain evidence="5">BC1065</strain>
    </source>
</reference>
<dbReference type="GO" id="GO:0004674">
    <property type="term" value="F:protein serine/threonine kinase activity"/>
    <property type="evidence" value="ECO:0007669"/>
    <property type="project" value="TreeGrafter"/>
</dbReference>
<dbReference type="SMART" id="SM00219">
    <property type="entry name" value="TyrKc"/>
    <property type="match status" value="1"/>
</dbReference>
<dbReference type="Gene3D" id="1.10.510.10">
    <property type="entry name" value="Transferase(Phosphotransferase) domain 1"/>
    <property type="match status" value="1"/>
</dbReference>
<evidence type="ECO:0000256" key="2">
    <source>
        <dbReference type="ARBA" id="ARBA00022840"/>
    </source>
</evidence>
<feature type="compositionally biased region" description="Low complexity" evidence="3">
    <location>
        <begin position="209"/>
        <end position="236"/>
    </location>
</feature>
<keyword evidence="2" id="KW-0067">ATP-binding</keyword>
<feature type="domain" description="Protein kinase" evidence="4">
    <location>
        <begin position="478"/>
        <end position="738"/>
    </location>
</feature>
<sequence>VDDDSGFQENEVQTVVTTGDGNAMQNLTVHHQLQLHQQQPQSTRPALSSSSETSPPTEKPALKVVVRDFQRLALDNMYAQFAFGMMFLRSKGSIQSDFEALYWFKKAAELGHPEAQFYIGDLYERDRLLRKDIGRAVHWYGKAAEQNHAEAMRRLLALFPPQLMCDQDYTYPPEDPKAPDDQAPRSSGRLSGDHVSYTDDRLLPHAPSKSESNDPSSSSGDSTASDSDDSNAGSGAVRTPRPRTRSAVLGIARAVRKVVKQASSHVDNYLSQATDKKSSPVPEAPVETYRSSLVPETPIKNTEVDSAYASSTVTHYGFREMFFPPDLENLSSAAIFMRMERRLPDIIFFRATIGKILSEFKMPVYMPGERDPAVIDALQKLHVIVTMLSSSGLALSFDSADIKEVRLDLDCVRLKLCRSLGMPDDAINVTEEEQKDTDVVRLAEAKLSKRRSNAKLLFREFKVGKEQVKKFFLDKDNIRLDEIIAEDNISKTFKGEIIAGDSKGKKVHVRQYTEIALGDLNVITQRTIFLTRLMDQCENIARPRFVVPSAKMIVMDPITHMTLDKFLQDKDVEMTKAQKVEIALKIAGALTLVHTFDVLHRDIRASNVLMIESTTSDGQTVTVPKLTGFEICRDRQGDYSRGEKVPKQPMNAPEIETGHGTSLKTDVFAFGVLMYEISMGKSPSMRGGWVTPQDVLNWHSQEIGHLSIPYSELLMSCISFDYEKRPTMKEVAEKLAAIAGKADFAP</sequence>
<evidence type="ECO:0000256" key="1">
    <source>
        <dbReference type="ARBA" id="ARBA00022741"/>
    </source>
</evidence>
<dbReference type="InterPro" id="IPR051681">
    <property type="entry name" value="Ser/Thr_Kinases-Pseudokinases"/>
</dbReference>
<feature type="compositionally biased region" description="Polar residues" evidence="3">
    <location>
        <begin position="7"/>
        <end position="24"/>
    </location>
</feature>
<dbReference type="PROSITE" id="PS00109">
    <property type="entry name" value="PROTEIN_KINASE_TYR"/>
    <property type="match status" value="1"/>
</dbReference>
<feature type="non-terminal residue" evidence="5">
    <location>
        <position position="746"/>
    </location>
</feature>
<feature type="region of interest" description="Disordered" evidence="3">
    <location>
        <begin position="168"/>
        <end position="247"/>
    </location>
</feature>
<keyword evidence="6" id="KW-1185">Reference proteome</keyword>
<dbReference type="InterPro" id="IPR001245">
    <property type="entry name" value="Ser-Thr/Tyr_kinase_cat_dom"/>
</dbReference>
<gene>
    <name evidence="5" type="ORF">DFQ27_009571</name>
</gene>
<dbReference type="SUPFAM" id="SSF81901">
    <property type="entry name" value="HCP-like"/>
    <property type="match status" value="1"/>
</dbReference>
<dbReference type="InterPro" id="IPR000719">
    <property type="entry name" value="Prot_kinase_dom"/>
</dbReference>
<dbReference type="Pfam" id="PF08238">
    <property type="entry name" value="Sel1"/>
    <property type="match status" value="2"/>
</dbReference>
<comment type="caution">
    <text evidence="5">The sequence shown here is derived from an EMBL/GenBank/DDBJ whole genome shotgun (WGS) entry which is preliminary data.</text>
</comment>
<dbReference type="PANTHER" id="PTHR44329">
    <property type="entry name" value="SERINE/THREONINE-PROTEIN KINASE TNNI3K-RELATED"/>
    <property type="match status" value="1"/>
</dbReference>
<evidence type="ECO:0000256" key="3">
    <source>
        <dbReference type="SAM" id="MobiDB-lite"/>
    </source>
</evidence>
<keyword evidence="1" id="KW-0547">Nucleotide-binding</keyword>
<feature type="region of interest" description="Disordered" evidence="3">
    <location>
        <begin position="638"/>
        <end position="658"/>
    </location>
</feature>
<feature type="compositionally biased region" description="Low complexity" evidence="3">
    <location>
        <begin position="25"/>
        <end position="41"/>
    </location>
</feature>
<feature type="compositionally biased region" description="Basic and acidic residues" evidence="3">
    <location>
        <begin position="174"/>
        <end position="183"/>
    </location>
</feature>
<protein>
    <recommendedName>
        <fullName evidence="4">Protein kinase domain-containing protein</fullName>
    </recommendedName>
</protein>
<dbReference type="Proteomes" id="UP000807716">
    <property type="component" value="Unassembled WGS sequence"/>
</dbReference>
<dbReference type="Gene3D" id="1.25.40.10">
    <property type="entry name" value="Tetratricopeptide repeat domain"/>
    <property type="match status" value="1"/>
</dbReference>